<dbReference type="Proteomes" id="UP000429607">
    <property type="component" value="Unassembled WGS sequence"/>
</dbReference>
<sequence>MSGAACVGKIEAVVGALPGVSKVLVDLPLHKAHVHLKQLVKTSPRDVLECVNIGGVGGDQVVPAADHDHAILTAGHAHPHGAHVHPAGGEGVMTPVLNAVTVKLLLLLLLVTPVQFGVGWRFFVSAWKGLQDGAMGMDFLVVAGTTMSYTYSFVSMVGSALNENYKGLHFFESSAMLLTVVTLGKYMESMAKGKTADALSELTKL</sequence>
<evidence type="ECO:0000313" key="7">
    <source>
        <dbReference type="Proteomes" id="UP000429607"/>
    </source>
</evidence>
<evidence type="ECO:0000313" key="8">
    <source>
        <dbReference type="Proteomes" id="UP000434957"/>
    </source>
</evidence>
<proteinExistence type="predicted"/>
<dbReference type="InterPro" id="IPR006121">
    <property type="entry name" value="HMA_dom"/>
</dbReference>
<keyword evidence="1" id="KW-0479">Metal-binding</keyword>
<gene>
    <name evidence="4" type="ORF">PR001_g13216</name>
    <name evidence="5" type="ORF">PR002_g11915</name>
    <name evidence="6" type="ORF">PR003_g13354</name>
</gene>
<dbReference type="OrthoDB" id="421110at2759"/>
<name>A0A6A4FFJ3_9STRA</name>
<feature type="transmembrane region" description="Helical" evidence="2">
    <location>
        <begin position="104"/>
        <end position="127"/>
    </location>
</feature>
<dbReference type="PANTHER" id="PTHR46594">
    <property type="entry name" value="P-TYPE CATION-TRANSPORTING ATPASE"/>
    <property type="match status" value="1"/>
</dbReference>
<keyword evidence="8" id="KW-1185">Reference proteome</keyword>
<dbReference type="AlphaFoldDB" id="A0A6A4FFJ3"/>
<dbReference type="PANTHER" id="PTHR46594:SF4">
    <property type="entry name" value="P-TYPE CATION-TRANSPORTING ATPASE"/>
    <property type="match status" value="1"/>
</dbReference>
<feature type="domain" description="HMA" evidence="3">
    <location>
        <begin position="1"/>
        <end position="59"/>
    </location>
</feature>
<evidence type="ECO:0000313" key="9">
    <source>
        <dbReference type="Proteomes" id="UP000435112"/>
    </source>
</evidence>
<keyword evidence="2" id="KW-0812">Transmembrane</keyword>
<comment type="caution">
    <text evidence="6">The sequence shown here is derived from an EMBL/GenBank/DDBJ whole genome shotgun (WGS) entry which is preliminary data.</text>
</comment>
<dbReference type="Pfam" id="PF00403">
    <property type="entry name" value="HMA"/>
    <property type="match status" value="1"/>
</dbReference>
<evidence type="ECO:0000259" key="3">
    <source>
        <dbReference type="PROSITE" id="PS50846"/>
    </source>
</evidence>
<evidence type="ECO:0000313" key="4">
    <source>
        <dbReference type="EMBL" id="KAE9022142.1"/>
    </source>
</evidence>
<dbReference type="Gene3D" id="3.30.70.100">
    <property type="match status" value="1"/>
</dbReference>
<protein>
    <recommendedName>
        <fullName evidence="3">HMA domain-containing protein</fullName>
    </recommendedName>
</protein>
<dbReference type="GO" id="GO:0046872">
    <property type="term" value="F:metal ion binding"/>
    <property type="evidence" value="ECO:0007669"/>
    <property type="project" value="UniProtKB-KW"/>
</dbReference>
<evidence type="ECO:0000313" key="5">
    <source>
        <dbReference type="EMBL" id="KAE9022679.1"/>
    </source>
</evidence>
<keyword evidence="2" id="KW-1133">Transmembrane helix</keyword>
<dbReference type="CDD" id="cd00371">
    <property type="entry name" value="HMA"/>
    <property type="match status" value="1"/>
</dbReference>
<dbReference type="Proteomes" id="UP000435112">
    <property type="component" value="Unassembled WGS sequence"/>
</dbReference>
<reference evidence="6 8" key="1">
    <citation type="submission" date="2018-08" db="EMBL/GenBank/DDBJ databases">
        <title>Genomic investigation of the strawberry pathogen Phytophthora fragariae indicates pathogenicity is determined by transcriptional variation in three key races.</title>
        <authorList>
            <person name="Adams T.M."/>
            <person name="Armitage A.D."/>
            <person name="Sobczyk M.K."/>
            <person name="Bates H.J."/>
            <person name="Dunwell J.M."/>
            <person name="Nellist C.F."/>
            <person name="Harrison R.J."/>
        </authorList>
    </citation>
    <scope>NUCLEOTIDE SEQUENCE [LARGE SCALE GENOMIC DNA]</scope>
    <source>
        <strain evidence="4 7">SCRP249</strain>
        <strain evidence="5 9">SCRP324</strain>
        <strain evidence="6 8">SCRP333</strain>
    </source>
</reference>
<evidence type="ECO:0000256" key="1">
    <source>
        <dbReference type="ARBA" id="ARBA00022723"/>
    </source>
</evidence>
<organism evidence="6 8">
    <name type="scientific">Phytophthora rubi</name>
    <dbReference type="NCBI Taxonomy" id="129364"/>
    <lineage>
        <taxon>Eukaryota</taxon>
        <taxon>Sar</taxon>
        <taxon>Stramenopiles</taxon>
        <taxon>Oomycota</taxon>
        <taxon>Peronosporomycetes</taxon>
        <taxon>Peronosporales</taxon>
        <taxon>Peronosporaceae</taxon>
        <taxon>Phytophthora</taxon>
    </lineage>
</organism>
<dbReference type="EMBL" id="QXFV01000892">
    <property type="protein sequence ID" value="KAE9022142.1"/>
    <property type="molecule type" value="Genomic_DNA"/>
</dbReference>
<accession>A0A6A4FFJ3</accession>
<dbReference type="EMBL" id="QXFT01000841">
    <property type="protein sequence ID" value="KAE9334781.1"/>
    <property type="molecule type" value="Genomic_DNA"/>
</dbReference>
<dbReference type="InterPro" id="IPR036163">
    <property type="entry name" value="HMA_dom_sf"/>
</dbReference>
<keyword evidence="2" id="KW-0472">Membrane</keyword>
<dbReference type="PROSITE" id="PS50846">
    <property type="entry name" value="HMA_2"/>
    <property type="match status" value="1"/>
</dbReference>
<dbReference type="EMBL" id="QXFU01000730">
    <property type="protein sequence ID" value="KAE9022679.1"/>
    <property type="molecule type" value="Genomic_DNA"/>
</dbReference>
<dbReference type="SUPFAM" id="SSF55008">
    <property type="entry name" value="HMA, heavy metal-associated domain"/>
    <property type="match status" value="1"/>
</dbReference>
<feature type="transmembrane region" description="Helical" evidence="2">
    <location>
        <begin position="139"/>
        <end position="161"/>
    </location>
</feature>
<evidence type="ECO:0000313" key="6">
    <source>
        <dbReference type="EMBL" id="KAE9334781.1"/>
    </source>
</evidence>
<evidence type="ECO:0000256" key="2">
    <source>
        <dbReference type="SAM" id="Phobius"/>
    </source>
</evidence>
<dbReference type="Proteomes" id="UP000434957">
    <property type="component" value="Unassembled WGS sequence"/>
</dbReference>